<dbReference type="RefSeq" id="WP_232061647.1">
    <property type="nucleotide sequence ID" value="NZ_AP022314.1"/>
</dbReference>
<name>A0AAD1H451_MYCXE</name>
<organism evidence="2 3">
    <name type="scientific">Mycobacterium xenopi</name>
    <dbReference type="NCBI Taxonomy" id="1789"/>
    <lineage>
        <taxon>Bacteria</taxon>
        <taxon>Bacillati</taxon>
        <taxon>Actinomycetota</taxon>
        <taxon>Actinomycetes</taxon>
        <taxon>Mycobacteriales</taxon>
        <taxon>Mycobacteriaceae</taxon>
        <taxon>Mycobacterium</taxon>
    </lineage>
</organism>
<evidence type="ECO:0000313" key="3">
    <source>
        <dbReference type="Proteomes" id="UP000464624"/>
    </source>
</evidence>
<evidence type="ECO:0000256" key="1">
    <source>
        <dbReference type="SAM" id="Phobius"/>
    </source>
</evidence>
<gene>
    <name evidence="2" type="ORF">MYXE_38610</name>
</gene>
<reference evidence="2 3" key="1">
    <citation type="submission" date="2019-12" db="EMBL/GenBank/DDBJ databases">
        <title>Complete genome sequence of Mycolicibacterium xenopi str. JCM15661T.</title>
        <authorList>
            <person name="Yoshida M."/>
            <person name="Fukano H."/>
            <person name="Asakura T."/>
            <person name="Hoshino Y."/>
        </authorList>
    </citation>
    <scope>NUCLEOTIDE SEQUENCE [LARGE SCALE GENOMIC DNA]</scope>
    <source>
        <strain evidence="2 3">JCM 15661T</strain>
    </source>
</reference>
<accession>A0AAD1H451</accession>
<protein>
    <recommendedName>
        <fullName evidence="4">Transmembrane protein</fullName>
    </recommendedName>
</protein>
<evidence type="ECO:0008006" key="4">
    <source>
        <dbReference type="Google" id="ProtNLM"/>
    </source>
</evidence>
<dbReference type="KEGG" id="mxe:MYXE_38610"/>
<dbReference type="AlphaFoldDB" id="A0AAD1H451"/>
<proteinExistence type="predicted"/>
<keyword evidence="1" id="KW-0812">Transmembrane</keyword>
<keyword evidence="1" id="KW-0472">Membrane</keyword>
<feature type="transmembrane region" description="Helical" evidence="1">
    <location>
        <begin position="40"/>
        <end position="57"/>
    </location>
</feature>
<dbReference type="Proteomes" id="UP000464624">
    <property type="component" value="Chromosome"/>
</dbReference>
<evidence type="ECO:0000313" key="2">
    <source>
        <dbReference type="EMBL" id="BBU24071.1"/>
    </source>
</evidence>
<dbReference type="EMBL" id="AP022314">
    <property type="protein sequence ID" value="BBU24071.1"/>
    <property type="molecule type" value="Genomic_DNA"/>
</dbReference>
<feature type="transmembrane region" description="Helical" evidence="1">
    <location>
        <begin position="12"/>
        <end position="34"/>
    </location>
</feature>
<sequence length="101" mass="10477">MDDSSGSRKTAVSIGVGVLAVVGLFMSMQSVSLMTGSGPVWTGVAVVGGAVALAFFLRAAKAVRVVACILLASSLSNAFYIENELSKKRDEITHTFDHLGS</sequence>
<keyword evidence="1" id="KW-1133">Transmembrane helix</keyword>